<gene>
    <name evidence="2" type="ORF">B296_00017011</name>
</gene>
<comment type="caution">
    <text evidence="2">The sequence shown here is derived from an EMBL/GenBank/DDBJ whole genome shotgun (WGS) entry which is preliminary data.</text>
</comment>
<dbReference type="InterPro" id="IPR043424">
    <property type="entry name" value="BLT-like"/>
</dbReference>
<evidence type="ECO:0000313" key="2">
    <source>
        <dbReference type="EMBL" id="RRT73645.1"/>
    </source>
</evidence>
<dbReference type="Proteomes" id="UP000287651">
    <property type="component" value="Unassembled WGS sequence"/>
</dbReference>
<proteinExistence type="predicted"/>
<name>A0A427ABL2_ENSVE</name>
<protein>
    <submittedName>
        <fullName evidence="2">Uncharacterized protein</fullName>
    </submittedName>
</protein>
<dbReference type="AlphaFoldDB" id="A0A427ABL2"/>
<dbReference type="EMBL" id="AMZH03003032">
    <property type="protein sequence ID" value="RRT73645.1"/>
    <property type="molecule type" value="Genomic_DNA"/>
</dbReference>
<feature type="region of interest" description="Disordered" evidence="1">
    <location>
        <begin position="44"/>
        <end position="66"/>
    </location>
</feature>
<sequence length="137" mass="14577">MEGGKEVAIDDEEGSAGVKEDALGLKLRRGVAVGKKGGLCTPVPTWKLGDTGSADADAGEPKRSSVSARKLGANLWEIQDPMPVSAMNRRGAKIRRHGDGKALDDGPGRSAVRHEDLVRFFALVARFDVLVVVLLFL</sequence>
<dbReference type="PANTHER" id="PTHR31071:SF9">
    <property type="entry name" value="INTRACELLULAR PROTEIN TRANSPORT PROTEIN USO1-RELATED"/>
    <property type="match status" value="1"/>
</dbReference>
<evidence type="ECO:0000313" key="3">
    <source>
        <dbReference type="Proteomes" id="UP000287651"/>
    </source>
</evidence>
<reference evidence="2 3" key="1">
    <citation type="journal article" date="2014" name="Agronomy (Basel)">
        <title>A Draft Genome Sequence for Ensete ventricosum, the Drought-Tolerant Tree Against Hunger.</title>
        <authorList>
            <person name="Harrison J."/>
            <person name="Moore K.A."/>
            <person name="Paszkiewicz K."/>
            <person name="Jones T."/>
            <person name="Grant M."/>
            <person name="Ambacheew D."/>
            <person name="Muzemil S."/>
            <person name="Studholme D.J."/>
        </authorList>
    </citation>
    <scope>NUCLEOTIDE SEQUENCE [LARGE SCALE GENOMIC DNA]</scope>
</reference>
<evidence type="ECO:0000256" key="1">
    <source>
        <dbReference type="SAM" id="MobiDB-lite"/>
    </source>
</evidence>
<accession>A0A427ABL2</accession>
<dbReference type="PANTHER" id="PTHR31071">
    <property type="entry name" value="GB|AAF24581.1"/>
    <property type="match status" value="1"/>
</dbReference>
<organism evidence="2 3">
    <name type="scientific">Ensete ventricosum</name>
    <name type="common">Abyssinian banana</name>
    <name type="synonym">Musa ensete</name>
    <dbReference type="NCBI Taxonomy" id="4639"/>
    <lineage>
        <taxon>Eukaryota</taxon>
        <taxon>Viridiplantae</taxon>
        <taxon>Streptophyta</taxon>
        <taxon>Embryophyta</taxon>
        <taxon>Tracheophyta</taxon>
        <taxon>Spermatophyta</taxon>
        <taxon>Magnoliopsida</taxon>
        <taxon>Liliopsida</taxon>
        <taxon>Zingiberales</taxon>
        <taxon>Musaceae</taxon>
        <taxon>Ensete</taxon>
    </lineage>
</organism>